<name>A0A4Z1T8V5_GIAMU</name>
<reference evidence="1 2" key="1">
    <citation type="submission" date="2019-05" db="EMBL/GenBank/DDBJ databases">
        <title>The compact genome of Giardia muris reveals important steps in the evolution of intestinal protozoan parasites.</title>
        <authorList>
            <person name="Xu F."/>
            <person name="Jimenez-Gonzalez A."/>
            <person name="Einarsson E."/>
            <person name="Astvaldsson A."/>
            <person name="Peirasmaki D."/>
            <person name="Eckmann L."/>
            <person name="Andersson J.O."/>
            <person name="Svard S.G."/>
            <person name="Jerlstrom-Hultqvist J."/>
        </authorList>
    </citation>
    <scope>NUCLEOTIDE SEQUENCE [LARGE SCALE GENOMIC DNA]</scope>
    <source>
        <strain evidence="1 2">Roberts-Thomson</strain>
    </source>
</reference>
<dbReference type="AlphaFoldDB" id="A0A4Z1T8V5"/>
<protein>
    <recommendedName>
        <fullName evidence="3">WD40 repeat protein</fullName>
    </recommendedName>
</protein>
<dbReference type="VEuPathDB" id="GiardiaDB:GMRT_11639"/>
<evidence type="ECO:0000313" key="1">
    <source>
        <dbReference type="EMBL" id="TNJ29567.1"/>
    </source>
</evidence>
<keyword evidence="2" id="KW-1185">Reference proteome</keyword>
<sequence length="745" mass="81517">MRSITAPRPIRGNLIAIGNDIFYTRCGSIVWTALEPPFETSFVRVSEDTLTAIAHGDGYVIYGTETGTIGVCRCEGVGPTLAPVWSHRISSHSIISLACHVYQESIVLAVSTVRRCYILVLELNTFHVHDVGPVDTQTWPSSAESTFALGLLDSILIAFGSISGMLHLYLWKGSLIELPVAGLNALLSSEAQCAITHISGLVTNESLKGFGDVLLLITFLYARPQLVAVRLEEEQVYSLSTLHPHKGQMFSSCFLTSTELITTGSDRKIFIYSFNPLGGYVVVDRTHTLGADKSEHGRGYISAVTLNDCIIAITGDGALIAYRRQEGIWSRYKLPEGHNGTICSIVSIPFVDDHALVLTASMDDAKVMASLDGLPLCFAVEHGCSIYCIHLLSDKTFALAGDEGTLRIFALPWWLSSCRNPIEQKEGYDGYSSIASYVIPLGGVSAPLTLTVGPVWSVTEAKTMDYRPPPPKTVTDLRNSITHITDNSSDTRLMTGSVRFPEVHEGCSFPGNNCLDMASNGSILLTCSQAGRVTEATVNGWIIYKPESEQVSGREFLLQSIFLLKPWKGQSYVSTLILDNVDAKVIPFLCLTELGSLNFFSIPRIAVVTRTPVEPTFHATFTLECPPNTLFDFPSESRRPQLTGSSDVVIASGYGSTSFTRFHFVEEEMRLREDWTRKHSETIWSLLYDHLTETVYIGSENGIYTDSGGLVFGTIAPVTALHIIEGHTRILVAGDDSGVIYQLPL</sequence>
<gene>
    <name evidence="1" type="ORF">GMRT_11639</name>
</gene>
<dbReference type="SUPFAM" id="SSF50978">
    <property type="entry name" value="WD40 repeat-like"/>
    <property type="match status" value="2"/>
</dbReference>
<proteinExistence type="predicted"/>
<dbReference type="Gene3D" id="2.130.10.10">
    <property type="entry name" value="YVTN repeat-like/Quinoprotein amine dehydrogenase"/>
    <property type="match status" value="1"/>
</dbReference>
<dbReference type="InterPro" id="IPR036322">
    <property type="entry name" value="WD40_repeat_dom_sf"/>
</dbReference>
<organism evidence="1 2">
    <name type="scientific">Giardia muris</name>
    <dbReference type="NCBI Taxonomy" id="5742"/>
    <lineage>
        <taxon>Eukaryota</taxon>
        <taxon>Metamonada</taxon>
        <taxon>Diplomonadida</taxon>
        <taxon>Hexamitidae</taxon>
        <taxon>Giardiinae</taxon>
        <taxon>Giardia</taxon>
    </lineage>
</organism>
<evidence type="ECO:0008006" key="3">
    <source>
        <dbReference type="Google" id="ProtNLM"/>
    </source>
</evidence>
<accession>A0A4Z1T8V5</accession>
<evidence type="ECO:0000313" key="2">
    <source>
        <dbReference type="Proteomes" id="UP000315496"/>
    </source>
</evidence>
<dbReference type="EMBL" id="VDLU01000001">
    <property type="protein sequence ID" value="TNJ29567.1"/>
    <property type="molecule type" value="Genomic_DNA"/>
</dbReference>
<dbReference type="Proteomes" id="UP000315496">
    <property type="component" value="Chromosome 1"/>
</dbReference>
<dbReference type="InterPro" id="IPR015943">
    <property type="entry name" value="WD40/YVTN_repeat-like_dom_sf"/>
</dbReference>
<comment type="caution">
    <text evidence="1">The sequence shown here is derived from an EMBL/GenBank/DDBJ whole genome shotgun (WGS) entry which is preliminary data.</text>
</comment>